<dbReference type="Gene3D" id="1.50.10.100">
    <property type="entry name" value="Chondroitin AC/alginate lyase"/>
    <property type="match status" value="1"/>
</dbReference>
<dbReference type="Gene3D" id="2.70.98.70">
    <property type="match status" value="1"/>
</dbReference>
<dbReference type="OrthoDB" id="2482382at2"/>
<accession>A0A5C4TER2</accession>
<name>A0A5C4TER2_9BACL</name>
<sequence length="1271" mass="142817">MHTGQEKKAPRTNGHLYPVYLAHEKDSGRHAQPSAPFLEADVQFRKKKTALEPTNHRIGFIAYTERDDLVVRVEYEPMAAGGGGQGEVILYFDRGSTRRKRHNLFGLRVKPDGSLVYEEHNYEIETLELPPAIRYRLGSDGKLQHAEFRFSLSHLRIRSEDDRVIGFNVVRILNGPDSANNLSGEFVSWSGIPGDRPAGGVGNGDLLLTRGLDDEQIIDWKEKVQAYGSTHFLQWEKRDIPDEIYELTARKRRGFTGRLSRDDVANARMKADSTEWGRAMKREIVEIADFWAAKNDDELFDLVPVGNPRALSVGQFFGDPLHGGKRTAYQVCLERPYHYYSPVTKTWWHNGMTLTNPTTGERIVLEDDGGGFVAPEGFPNPGVRYMFTASYRLFLISMLLGKPYCSVLEDKTVWPETTGEKYAAAIPNLAFAYQLTQNRNYAYKALLLAGRLAELVPYMNGNYGSGYYDTVQIAEPTTTECHWLAAYFDALDLLFDAIADVDGDLKTLFAGKPDAEGKTRTKPFCVKTAVDDMIPFVLYSCEIERTRNADWSLRYINLELLLAGYMESGKLMRRVLNEGPYSLKAKVRNNFFRDGRYSYDSFGYIVQICDQVTMMANNNYGFRDDVYFPEAIDMFENPEYGISQVVRYYSRLYCGNLTPMFGDTIADNKEPISDDRRKGKLVYSQAFEIAFARMKSLRGVLGPVLAQYDAEELLSYRVRSLFRTNVKHSMLVLALAAEWDEYQAYKGGGSNIQPSFLVEDSETSVLRAGTDARNCKHVVLYGQPSAGHKHGDKLGLWIGAYGYHLMSAVGGYPFTWLSPKFDAWEIHSAACTVALIDGKNQEPSYSKLRCHYEGEWLQVSGMENSTAYPGSHYERWCMLVQAPDLENAYVVDLVYLSGGGSFDYNTMGLDTSLDQVRFEGIADADWIPMKGTLAGEDVPLYGEPGYGWMKALRKARTDRPVSWTYRYAGAGLKVRTVPDGEAREIICCLGERGGEEMGKSRWEPFVLWRDAGEEADRRSVFAAVLEPFERKGGGAGGKDGDGEFLASVRPLTLRGHESRSARYKPVGMEIRYRDGRHKDIVIAVHEEGGKAAFVDSDGSEYTTDAKALLVRYRDGVPIALEAVGCSVVAGDTFDIARNGQTVYGTVVATDLDRREIQVELSGSLEEECMRWLPGQVALIDSPDYDKPSSYVLRDVSRQGNRLTFRSGISLINLDSDWKQPYKRMGLGTKRSVSYEGKPVVVDVKPGDSFRVWNSLRQTFRSHDGLGEEGSE</sequence>
<organism evidence="1 2">
    <name type="scientific">Paenibacillus hemerocallicola</name>
    <dbReference type="NCBI Taxonomy" id="1172614"/>
    <lineage>
        <taxon>Bacteria</taxon>
        <taxon>Bacillati</taxon>
        <taxon>Bacillota</taxon>
        <taxon>Bacilli</taxon>
        <taxon>Bacillales</taxon>
        <taxon>Paenibacillaceae</taxon>
        <taxon>Paenibacillus</taxon>
    </lineage>
</organism>
<dbReference type="AlphaFoldDB" id="A0A5C4TER2"/>
<gene>
    <name evidence="1" type="ORF">FE784_07200</name>
</gene>
<dbReference type="RefSeq" id="WP_139601465.1">
    <property type="nucleotide sequence ID" value="NZ_VDCQ01000007.1"/>
</dbReference>
<dbReference type="Proteomes" id="UP000307943">
    <property type="component" value="Unassembled WGS sequence"/>
</dbReference>
<dbReference type="EMBL" id="VDCQ01000007">
    <property type="protein sequence ID" value="TNJ66980.1"/>
    <property type="molecule type" value="Genomic_DNA"/>
</dbReference>
<protein>
    <submittedName>
        <fullName evidence="1">Uncharacterized protein</fullName>
    </submittedName>
</protein>
<evidence type="ECO:0000313" key="2">
    <source>
        <dbReference type="Proteomes" id="UP000307943"/>
    </source>
</evidence>
<dbReference type="InterPro" id="IPR008929">
    <property type="entry name" value="Chondroitin_lyas"/>
</dbReference>
<comment type="caution">
    <text evidence="1">The sequence shown here is derived from an EMBL/GenBank/DDBJ whole genome shotgun (WGS) entry which is preliminary data.</text>
</comment>
<proteinExistence type="predicted"/>
<reference evidence="1 2" key="1">
    <citation type="submission" date="2019-05" db="EMBL/GenBank/DDBJ databases">
        <title>We sequenced the genome of Paenibacillus hemerocallicola KCTC 33185 for further insight into its adaptation and study the phylogeny of Paenibacillus.</title>
        <authorList>
            <person name="Narsing Rao M.P."/>
        </authorList>
    </citation>
    <scope>NUCLEOTIDE SEQUENCE [LARGE SCALE GENOMIC DNA]</scope>
    <source>
        <strain evidence="1 2">KCTC 33185</strain>
    </source>
</reference>
<evidence type="ECO:0000313" key="1">
    <source>
        <dbReference type="EMBL" id="TNJ66980.1"/>
    </source>
</evidence>
<keyword evidence="2" id="KW-1185">Reference proteome</keyword>